<protein>
    <submittedName>
        <fullName evidence="13">3-oxoacyl-[acyl-carrier-protein] synthase 3</fullName>
        <ecNumber evidence="13">2.3.1.180</ecNumber>
    </submittedName>
</protein>
<keyword evidence="3" id="KW-0963">Cytoplasm</keyword>
<dbReference type="RefSeq" id="WP_354698754.1">
    <property type="nucleotide sequence ID" value="NZ_CP114014.1"/>
</dbReference>
<dbReference type="Pfam" id="PF08545">
    <property type="entry name" value="ACP_syn_III"/>
    <property type="match status" value="1"/>
</dbReference>
<evidence type="ECO:0000256" key="2">
    <source>
        <dbReference type="ARBA" id="ARBA00008642"/>
    </source>
</evidence>
<dbReference type="InterPro" id="IPR004655">
    <property type="entry name" value="FabH"/>
</dbReference>
<gene>
    <name evidence="13" type="primary">fabH</name>
    <name evidence="13" type="ORF">DSM112329_04446</name>
</gene>
<dbReference type="EMBL" id="CP114014">
    <property type="protein sequence ID" value="XAY07561.1"/>
    <property type="molecule type" value="Genomic_DNA"/>
</dbReference>
<evidence type="ECO:0000256" key="6">
    <source>
        <dbReference type="ARBA" id="ARBA00022832"/>
    </source>
</evidence>
<dbReference type="EC" id="2.3.1.180" evidence="13"/>
<evidence type="ECO:0000256" key="10">
    <source>
        <dbReference type="SAM" id="MobiDB-lite"/>
    </source>
</evidence>
<evidence type="ECO:0000259" key="12">
    <source>
        <dbReference type="Pfam" id="PF08545"/>
    </source>
</evidence>
<evidence type="ECO:0000256" key="4">
    <source>
        <dbReference type="ARBA" id="ARBA00022516"/>
    </source>
</evidence>
<evidence type="ECO:0000256" key="8">
    <source>
        <dbReference type="ARBA" id="ARBA00023160"/>
    </source>
</evidence>
<comment type="pathway">
    <text evidence="1">Lipid metabolism.</text>
</comment>
<proteinExistence type="inferred from homology"/>
<dbReference type="InterPro" id="IPR013751">
    <property type="entry name" value="ACP_syn_III_N"/>
</dbReference>
<evidence type="ECO:0000256" key="7">
    <source>
        <dbReference type="ARBA" id="ARBA00023098"/>
    </source>
</evidence>
<dbReference type="InterPro" id="IPR013747">
    <property type="entry name" value="ACP_syn_III_C"/>
</dbReference>
<dbReference type="GO" id="GO:0033818">
    <property type="term" value="F:beta-ketoacyl-acyl-carrier-protein synthase III activity"/>
    <property type="evidence" value="ECO:0007669"/>
    <property type="project" value="UniProtKB-EC"/>
</dbReference>
<dbReference type="Pfam" id="PF08541">
    <property type="entry name" value="ACP_syn_III_C"/>
    <property type="match status" value="1"/>
</dbReference>
<organism evidence="13">
    <name type="scientific">Paraconexibacter sp. AEG42_29</name>
    <dbReference type="NCBI Taxonomy" id="2997339"/>
    <lineage>
        <taxon>Bacteria</taxon>
        <taxon>Bacillati</taxon>
        <taxon>Actinomycetota</taxon>
        <taxon>Thermoleophilia</taxon>
        <taxon>Solirubrobacterales</taxon>
        <taxon>Paraconexibacteraceae</taxon>
        <taxon>Paraconexibacter</taxon>
    </lineage>
</organism>
<dbReference type="AlphaFoldDB" id="A0AAU7B122"/>
<dbReference type="GO" id="GO:0004315">
    <property type="term" value="F:3-oxoacyl-[acyl-carrier-protein] synthase activity"/>
    <property type="evidence" value="ECO:0007669"/>
    <property type="project" value="InterPro"/>
</dbReference>
<accession>A0AAU7B122</accession>
<reference evidence="13" key="1">
    <citation type="submission" date="2022-12" db="EMBL/GenBank/DDBJ databases">
        <title>Paraconexibacter alkalitolerans sp. nov. and Baekduia alba sp. nov., isolated from soil and emended description of the genera Paraconexibacter (Chun et al., 2020) and Baekduia (An et al., 2020).</title>
        <authorList>
            <person name="Vieira S."/>
            <person name="Huber K.J."/>
            <person name="Geppert A."/>
            <person name="Wolf J."/>
            <person name="Neumann-Schaal M."/>
            <person name="Muesken M."/>
            <person name="Overmann J."/>
        </authorList>
    </citation>
    <scope>NUCLEOTIDE SEQUENCE</scope>
    <source>
        <strain evidence="13">AEG42_29</strain>
    </source>
</reference>
<dbReference type="GO" id="GO:0044550">
    <property type="term" value="P:secondary metabolite biosynthetic process"/>
    <property type="evidence" value="ECO:0007669"/>
    <property type="project" value="TreeGrafter"/>
</dbReference>
<feature type="domain" description="Beta-ketoacyl-[acyl-carrier-protein] synthase III N-terminal" evidence="12">
    <location>
        <begin position="131"/>
        <end position="210"/>
    </location>
</feature>
<dbReference type="GO" id="GO:0006633">
    <property type="term" value="P:fatty acid biosynthetic process"/>
    <property type="evidence" value="ECO:0007669"/>
    <property type="project" value="UniProtKB-KW"/>
</dbReference>
<dbReference type="CDD" id="cd00830">
    <property type="entry name" value="KAS_III"/>
    <property type="match status" value="1"/>
</dbReference>
<keyword evidence="9 13" id="KW-0012">Acyltransferase</keyword>
<evidence type="ECO:0000256" key="1">
    <source>
        <dbReference type="ARBA" id="ARBA00005189"/>
    </source>
</evidence>
<keyword evidence="8" id="KW-0275">Fatty acid biosynthesis</keyword>
<feature type="region of interest" description="Disordered" evidence="10">
    <location>
        <begin position="1"/>
        <end position="21"/>
    </location>
</feature>
<evidence type="ECO:0000313" key="13">
    <source>
        <dbReference type="EMBL" id="XAY07561.1"/>
    </source>
</evidence>
<dbReference type="NCBIfam" id="TIGR00747">
    <property type="entry name" value="fabH"/>
    <property type="match status" value="1"/>
</dbReference>
<name>A0AAU7B122_9ACTN</name>
<evidence type="ECO:0000256" key="5">
    <source>
        <dbReference type="ARBA" id="ARBA00022679"/>
    </source>
</evidence>
<dbReference type="PANTHER" id="PTHR34069">
    <property type="entry name" value="3-OXOACYL-[ACYL-CARRIER-PROTEIN] SYNTHASE 3"/>
    <property type="match status" value="1"/>
</dbReference>
<dbReference type="Gene3D" id="3.40.47.10">
    <property type="match status" value="1"/>
</dbReference>
<dbReference type="NCBIfam" id="NF006829">
    <property type="entry name" value="PRK09352.1"/>
    <property type="match status" value="1"/>
</dbReference>
<evidence type="ECO:0000259" key="11">
    <source>
        <dbReference type="Pfam" id="PF08541"/>
    </source>
</evidence>
<keyword evidence="6" id="KW-0276">Fatty acid metabolism</keyword>
<feature type="domain" description="Beta-ketoacyl-[acyl-carrier-protein] synthase III C-terminal" evidence="11">
    <location>
        <begin position="248"/>
        <end position="337"/>
    </location>
</feature>
<dbReference type="KEGG" id="parq:DSM112329_04446"/>
<evidence type="ECO:0000256" key="9">
    <source>
        <dbReference type="ARBA" id="ARBA00023315"/>
    </source>
</evidence>
<keyword evidence="4" id="KW-0444">Lipid biosynthesis</keyword>
<dbReference type="SUPFAM" id="SSF53901">
    <property type="entry name" value="Thiolase-like"/>
    <property type="match status" value="1"/>
</dbReference>
<evidence type="ECO:0000256" key="3">
    <source>
        <dbReference type="ARBA" id="ARBA00022490"/>
    </source>
</evidence>
<keyword evidence="5 13" id="KW-0808">Transferase</keyword>
<sequence length="349" mass="35092">MLEQDAATPVAPAPTRTNGARATELRTASVAGLGTALPPTIVENAPIATRVGVGDDWIERRTGIRQRRHARPGESTATLGAEAGLAALADAGIAAADVDLLIAATCTADHAIPGTAPEIAHLMGCGQIPAYDLGAACSGFVTGLDTGSALIESGRHDTIVLIGVEVLSRFLNPEDKGTAPIFGDGAGAAVLTASALGGAGIDLAVMGSDGSNAEYIIARRENPVIVMDGHSTFGAAVSRMSQGALDACAASGLTLDDIDLFVFHQANARILTSVGDRLGLDPAKVVNAIGEIGNVSAASIPMALQHARRAGQLNHGDRVLCGAFGAGLTWGSCILTWTGPGSTTAGGHA</sequence>
<comment type="similarity">
    <text evidence="2">Belongs to the thiolase-like superfamily. FabH family.</text>
</comment>
<dbReference type="InterPro" id="IPR016039">
    <property type="entry name" value="Thiolase-like"/>
</dbReference>
<dbReference type="PANTHER" id="PTHR34069:SF2">
    <property type="entry name" value="BETA-KETOACYL-[ACYL-CARRIER-PROTEIN] SYNTHASE III"/>
    <property type="match status" value="1"/>
</dbReference>
<feature type="compositionally biased region" description="Low complexity" evidence="10">
    <location>
        <begin position="1"/>
        <end position="17"/>
    </location>
</feature>
<keyword evidence="7" id="KW-0443">Lipid metabolism</keyword>